<keyword evidence="3" id="KW-1185">Reference proteome</keyword>
<feature type="region of interest" description="Disordered" evidence="1">
    <location>
        <begin position="48"/>
        <end position="69"/>
    </location>
</feature>
<comment type="caution">
    <text evidence="2">The sequence shown here is derived from an EMBL/GenBank/DDBJ whole genome shotgun (WGS) entry which is preliminary data.</text>
</comment>
<dbReference type="Proteomes" id="UP001596074">
    <property type="component" value="Unassembled WGS sequence"/>
</dbReference>
<reference evidence="3" key="1">
    <citation type="journal article" date="2019" name="Int. J. Syst. Evol. Microbiol.">
        <title>The Global Catalogue of Microorganisms (GCM) 10K type strain sequencing project: providing services to taxonomists for standard genome sequencing and annotation.</title>
        <authorList>
            <consortium name="The Broad Institute Genomics Platform"/>
            <consortium name="The Broad Institute Genome Sequencing Center for Infectious Disease"/>
            <person name="Wu L."/>
            <person name="Ma J."/>
        </authorList>
    </citation>
    <scope>NUCLEOTIDE SEQUENCE [LARGE SCALE GENOMIC DNA]</scope>
    <source>
        <strain evidence="3">KCTC 42087</strain>
    </source>
</reference>
<accession>A0ABW0ZP69</accession>
<evidence type="ECO:0000256" key="1">
    <source>
        <dbReference type="SAM" id="MobiDB-lite"/>
    </source>
</evidence>
<proteinExistence type="predicted"/>
<protein>
    <submittedName>
        <fullName evidence="2">Uncharacterized protein</fullName>
    </submittedName>
</protein>
<evidence type="ECO:0000313" key="3">
    <source>
        <dbReference type="Proteomes" id="UP001596074"/>
    </source>
</evidence>
<dbReference type="EMBL" id="JBHSON010000002">
    <property type="protein sequence ID" value="MFC5744303.1"/>
    <property type="molecule type" value="Genomic_DNA"/>
</dbReference>
<name>A0ABW0ZP69_9ACTN</name>
<sequence>MPRPRLAPGVDIVAAHGHPLAVRTPDGEFLRLNTSPEAAARLLELLGTPVNDEVPSNGDGPQRARPEESEEVQRLLDAFAEAGYLDAPPSWPSHRSDVLVLGDERLTSPLVDFLSSAGACPRPATPQEVAALAGTPAPGGQRSRRRERGPAAVVWCLDRPVPPGLWEEADRLPERGIAWARCHREGRQVWIEPIAAAPGDVLSAHVAARRLAATPAHHELAAYWAGAAANGGHPVTGPAQAAAIAALLAADLAAWAHGSTPREGRTPPRRRLRRLDLRDLTTTEHCVLPVPRVAPISGRRA</sequence>
<evidence type="ECO:0000313" key="2">
    <source>
        <dbReference type="EMBL" id="MFC5744303.1"/>
    </source>
</evidence>
<dbReference type="Gene3D" id="3.40.50.720">
    <property type="entry name" value="NAD(P)-binding Rossmann-like Domain"/>
    <property type="match status" value="1"/>
</dbReference>
<dbReference type="RefSeq" id="WP_378279348.1">
    <property type="nucleotide sequence ID" value="NZ_JBHSON010000002.1"/>
</dbReference>
<organism evidence="2 3">
    <name type="scientific">Actinomadura rugatobispora</name>
    <dbReference type="NCBI Taxonomy" id="1994"/>
    <lineage>
        <taxon>Bacteria</taxon>
        <taxon>Bacillati</taxon>
        <taxon>Actinomycetota</taxon>
        <taxon>Actinomycetes</taxon>
        <taxon>Streptosporangiales</taxon>
        <taxon>Thermomonosporaceae</taxon>
        <taxon>Actinomadura</taxon>
    </lineage>
</organism>
<gene>
    <name evidence="2" type="ORF">ACFPZN_01610</name>
</gene>